<proteinExistence type="predicted"/>
<sequence>MSYSGICESFLIFKNGKEAYDHLSIIIKENKSLPDIILLDINMPIMNGWQFLDEIIKINIPKELKIFIVSSSENPEDIEKSKEYNFIKDYVVKPINATKLKQIMAFI</sequence>
<evidence type="ECO:0000313" key="2">
    <source>
        <dbReference type="Proteomes" id="UP000356253"/>
    </source>
</evidence>
<dbReference type="EMBL" id="CABVMM010000004">
    <property type="protein sequence ID" value="VVV00119.1"/>
    <property type="molecule type" value="Genomic_DNA"/>
</dbReference>
<gene>
    <name evidence="1" type="primary">rssB_1</name>
    <name evidence="1" type="ORF">FVB9532_01384</name>
</gene>
<organism evidence="1 2">
    <name type="scientific">Mesonia oceanica</name>
    <dbReference type="NCBI Taxonomy" id="2687242"/>
    <lineage>
        <taxon>Bacteria</taxon>
        <taxon>Pseudomonadati</taxon>
        <taxon>Bacteroidota</taxon>
        <taxon>Flavobacteriia</taxon>
        <taxon>Flavobacteriales</taxon>
        <taxon>Flavobacteriaceae</taxon>
        <taxon>Mesonia</taxon>
    </lineage>
</organism>
<evidence type="ECO:0000313" key="1">
    <source>
        <dbReference type="EMBL" id="VVV00119.1"/>
    </source>
</evidence>
<comment type="caution">
    <text evidence="1">The sequence shown here is derived from an EMBL/GenBank/DDBJ whole genome shotgun (WGS) entry which is preliminary data.</text>
</comment>
<protein>
    <submittedName>
        <fullName evidence="1">Regulator of RpoS</fullName>
    </submittedName>
</protein>
<keyword evidence="2" id="KW-1185">Reference proteome</keyword>
<accession>A0AC61Y6H4</accession>
<reference evidence="1" key="1">
    <citation type="submission" date="2019-09" db="EMBL/GenBank/DDBJ databases">
        <authorList>
            <person name="Rodrigo-Torres L."/>
            <person name="Arahal R. D."/>
            <person name="Lucena T."/>
        </authorList>
    </citation>
    <scope>NUCLEOTIDE SEQUENCE</scope>
    <source>
        <strain evidence="1">ISS653</strain>
    </source>
</reference>
<name>A0AC61Y6H4_9FLAO</name>
<dbReference type="Proteomes" id="UP000356253">
    <property type="component" value="Unassembled WGS sequence"/>
</dbReference>